<proteinExistence type="predicted"/>
<reference evidence="1 2" key="1">
    <citation type="submission" date="2017-04" db="EMBL/GenBank/DDBJ databases">
        <authorList>
            <person name="Afonso C.L."/>
            <person name="Miller P.J."/>
            <person name="Scott M.A."/>
            <person name="Spackman E."/>
            <person name="Goraichik I."/>
            <person name="Dimitrov K.M."/>
            <person name="Suarez D.L."/>
            <person name="Swayne D.E."/>
        </authorList>
    </citation>
    <scope>NUCLEOTIDE SEQUENCE [LARGE SCALE GENOMIC DNA]</scope>
</reference>
<dbReference type="AlphaFoldDB" id="A0A1X7R223"/>
<name>A0A1X7R223_9SACH</name>
<dbReference type="OrthoDB" id="4064925at2759"/>
<accession>A0A1X7R223</accession>
<sequence>MTSLLTRKMMREWKTLSCSNSAEVPLYYLKPQDSNICIWHLLLIEPRSSMEIYIQLYITDGKRSEKESYDQPTVIIRCLTPNNLLPLNRNVSLSHLSHIIMDEGTNTFIMNLWHTFFTTTYTSDSKFHTKVINASTSHIWNRIMCRSFKLHFPELVGSLQTGDYRTVKAYSKWLRTVYPSHCGIFNNNNNNNNSINVEIFQNLIFQHSIDNNKNNRLNNNNLQSLTPTCINSIVSHQSGLCDAYNMTHSYPFNQQRISVFDKRTEDIDMFDFDEEYYDDNNNNSNSLKFTRISDEKPYNSYKKRKF</sequence>
<protein>
    <submittedName>
        <fullName evidence="1">Similar to Saccharomyces cerevisiae YBR165W UBS1 Ubiquitin-conjugating enzyme suppressor that functions as a general positive regulator of Cdc34p activity</fullName>
    </submittedName>
</protein>
<gene>
    <name evidence="1" type="ORF">KASA_0O01232G</name>
</gene>
<keyword evidence="2" id="KW-1185">Reference proteome</keyword>
<evidence type="ECO:0000313" key="1">
    <source>
        <dbReference type="EMBL" id="SMN19574.1"/>
    </source>
</evidence>
<dbReference type="Proteomes" id="UP000196158">
    <property type="component" value="Unassembled WGS sequence"/>
</dbReference>
<evidence type="ECO:0000313" key="2">
    <source>
        <dbReference type="Proteomes" id="UP000196158"/>
    </source>
</evidence>
<dbReference type="EMBL" id="FXLY01000004">
    <property type="protein sequence ID" value="SMN19574.1"/>
    <property type="molecule type" value="Genomic_DNA"/>
</dbReference>
<organism evidence="1 2">
    <name type="scientific">Maudiozyma saulgeensis</name>
    <dbReference type="NCBI Taxonomy" id="1789683"/>
    <lineage>
        <taxon>Eukaryota</taxon>
        <taxon>Fungi</taxon>
        <taxon>Dikarya</taxon>
        <taxon>Ascomycota</taxon>
        <taxon>Saccharomycotina</taxon>
        <taxon>Saccharomycetes</taxon>
        <taxon>Saccharomycetales</taxon>
        <taxon>Saccharomycetaceae</taxon>
        <taxon>Maudiozyma</taxon>
    </lineage>
</organism>